<keyword evidence="4 12" id="KW-0812">Transmembrane</keyword>
<dbReference type="RefSeq" id="WP_344382672.1">
    <property type="nucleotide sequence ID" value="NZ_BAAATA010000008.1"/>
</dbReference>
<dbReference type="PANTHER" id="PTHR43221:SF2">
    <property type="entry name" value="PROTEASE HTPX HOMOLOG"/>
    <property type="match status" value="1"/>
</dbReference>
<dbReference type="InterPro" id="IPR001915">
    <property type="entry name" value="Peptidase_M48"/>
</dbReference>
<keyword evidence="7" id="KW-0862">Zinc</keyword>
<evidence type="ECO:0000256" key="1">
    <source>
        <dbReference type="ARBA" id="ARBA00001947"/>
    </source>
</evidence>
<keyword evidence="5" id="KW-0479">Metal-binding</keyword>
<evidence type="ECO:0000256" key="6">
    <source>
        <dbReference type="ARBA" id="ARBA00022801"/>
    </source>
</evidence>
<feature type="transmembrane region" description="Helical" evidence="12">
    <location>
        <begin position="642"/>
        <end position="663"/>
    </location>
</feature>
<evidence type="ECO:0000256" key="10">
    <source>
        <dbReference type="ARBA" id="ARBA00023136"/>
    </source>
</evidence>
<evidence type="ECO:0000256" key="7">
    <source>
        <dbReference type="ARBA" id="ARBA00022833"/>
    </source>
</evidence>
<evidence type="ECO:0000256" key="9">
    <source>
        <dbReference type="ARBA" id="ARBA00023049"/>
    </source>
</evidence>
<keyword evidence="8 12" id="KW-1133">Transmembrane helix</keyword>
<evidence type="ECO:0000256" key="3">
    <source>
        <dbReference type="ARBA" id="ARBA00022670"/>
    </source>
</evidence>
<feature type="transmembrane region" description="Helical" evidence="12">
    <location>
        <begin position="488"/>
        <end position="508"/>
    </location>
</feature>
<feature type="transmembrane region" description="Helical" evidence="12">
    <location>
        <begin position="546"/>
        <end position="566"/>
    </location>
</feature>
<sequence length="732" mass="76013">MTAPPARGREGPDPLELPSGTTVRFVLLITVVVSVTAILVNGVSAMVFTSVNPLEAGEYYECMARATADAARRRAADPTVGIPPSFAADCRDPRAGTGWVVPSVASACLLSVVACVYAWLPAWRTRRRGYREPVGMPQLSTCLEGLLDESGVRTKVTFLVEPLDPRVAALAFGRVRQRRVVLSGGLLTLFARDRGAFRTVVLHELAHIRNRDLDIAFLTMIVWRTSGPPLLVASAVAAPSSLILLPVQPALSSAVLAFCAGTVLLAVLVTLLKNAVLRSRELYADARVKQWEGSAEPLRRLFAGYGLVAAPHTGTGGRFTALRVHPPLALRVRALGDDRVLSGTGFWDMCAVGAAVAFLHDIVQLGPIGGGSLASPVTETAAAVLGTALLVGAAGTVLWRASARPFGGPSPAQVRQAGVGLGLGLCAVRLLSPTGASSAVMLGGRGLTLVFPYAALMCLCGWALARWLTLVARTWTPVVARSRRPRPVLCAVLGVSAAGLVPAFDFLMTLPSMTLYAASFIAPSFPGVLVFVAATAYLAVNQAGSLLTPLVLTAGAVPLVGQRVAWRRGMERTFAGFGPLRPAAGRIVRLGLPAGLAVALVCVPALLVVPSWGAVVLICTGQVIAALWAGRGHAPLSLARGVLAAYGAGVTAGLVMFTVAQALTSCLVDTGPCRVHPSGSQALWAFTVPSAGAAVAWAFHAAFRSLGRRGGGGGEPSHRGPEPSSARPAVRP</sequence>
<feature type="transmembrane region" description="Helical" evidence="12">
    <location>
        <begin position="447"/>
        <end position="468"/>
    </location>
</feature>
<feature type="transmembrane region" description="Helical" evidence="12">
    <location>
        <begin position="99"/>
        <end position="120"/>
    </location>
</feature>
<dbReference type="Proteomes" id="UP001501358">
    <property type="component" value="Unassembled WGS sequence"/>
</dbReference>
<feature type="transmembrane region" description="Helical" evidence="12">
    <location>
        <begin position="587"/>
        <end position="606"/>
    </location>
</feature>
<gene>
    <name evidence="14" type="ORF">GCM10010406_18760</name>
</gene>
<evidence type="ECO:0000256" key="5">
    <source>
        <dbReference type="ARBA" id="ARBA00022723"/>
    </source>
</evidence>
<keyword evidence="10 12" id="KW-0472">Membrane</keyword>
<comment type="caution">
    <text evidence="14">The sequence shown here is derived from an EMBL/GenBank/DDBJ whole genome shotgun (WGS) entry which is preliminary data.</text>
</comment>
<dbReference type="EMBL" id="BAAATA010000008">
    <property type="protein sequence ID" value="GAA2482731.1"/>
    <property type="molecule type" value="Genomic_DNA"/>
</dbReference>
<evidence type="ECO:0000313" key="14">
    <source>
        <dbReference type="EMBL" id="GAA2482731.1"/>
    </source>
</evidence>
<feature type="transmembrane region" description="Helical" evidence="12">
    <location>
        <begin position="612"/>
        <end position="630"/>
    </location>
</feature>
<evidence type="ECO:0000256" key="11">
    <source>
        <dbReference type="SAM" id="MobiDB-lite"/>
    </source>
</evidence>
<evidence type="ECO:0000259" key="13">
    <source>
        <dbReference type="Pfam" id="PF01435"/>
    </source>
</evidence>
<feature type="transmembrane region" description="Helical" evidence="12">
    <location>
        <begin position="215"/>
        <end position="238"/>
    </location>
</feature>
<dbReference type="PANTHER" id="PTHR43221">
    <property type="entry name" value="PROTEASE HTPX"/>
    <property type="match status" value="1"/>
</dbReference>
<feature type="transmembrane region" description="Helical" evidence="12">
    <location>
        <begin position="380"/>
        <end position="399"/>
    </location>
</feature>
<keyword evidence="9" id="KW-0482">Metalloprotease</keyword>
<accession>A0ABN3LEY2</accession>
<keyword evidence="15" id="KW-1185">Reference proteome</keyword>
<reference evidence="14 15" key="1">
    <citation type="journal article" date="2019" name="Int. J. Syst. Evol. Microbiol.">
        <title>The Global Catalogue of Microorganisms (GCM) 10K type strain sequencing project: providing services to taxonomists for standard genome sequencing and annotation.</title>
        <authorList>
            <consortium name="The Broad Institute Genomics Platform"/>
            <consortium name="The Broad Institute Genome Sequencing Center for Infectious Disease"/>
            <person name="Wu L."/>
            <person name="Ma J."/>
        </authorList>
    </citation>
    <scope>NUCLEOTIDE SEQUENCE [LARGE SCALE GENOMIC DNA]</scope>
    <source>
        <strain evidence="14 15">JCM 6307</strain>
    </source>
</reference>
<dbReference type="InterPro" id="IPR050083">
    <property type="entry name" value="HtpX_protease"/>
</dbReference>
<feature type="region of interest" description="Disordered" evidence="11">
    <location>
        <begin position="709"/>
        <end position="732"/>
    </location>
</feature>
<organism evidence="14 15">
    <name type="scientific">Streptomyces thermolineatus</name>
    <dbReference type="NCBI Taxonomy" id="44033"/>
    <lineage>
        <taxon>Bacteria</taxon>
        <taxon>Bacillati</taxon>
        <taxon>Actinomycetota</taxon>
        <taxon>Actinomycetes</taxon>
        <taxon>Kitasatosporales</taxon>
        <taxon>Streptomycetaceae</taxon>
        <taxon>Streptomyces</taxon>
    </lineage>
</organism>
<evidence type="ECO:0000256" key="12">
    <source>
        <dbReference type="SAM" id="Phobius"/>
    </source>
</evidence>
<feature type="transmembrane region" description="Helical" evidence="12">
    <location>
        <begin position="340"/>
        <end position="360"/>
    </location>
</feature>
<evidence type="ECO:0000313" key="15">
    <source>
        <dbReference type="Proteomes" id="UP001501358"/>
    </source>
</evidence>
<feature type="transmembrane region" description="Helical" evidence="12">
    <location>
        <begin position="515"/>
        <end position="540"/>
    </location>
</feature>
<protein>
    <recommendedName>
        <fullName evidence="13">Peptidase M48 domain-containing protein</fullName>
    </recommendedName>
</protein>
<dbReference type="Gene3D" id="3.30.2010.10">
    <property type="entry name" value="Metalloproteases ('zincins'), catalytic domain"/>
    <property type="match status" value="1"/>
</dbReference>
<name>A0ABN3LEY2_9ACTN</name>
<keyword evidence="6" id="KW-0378">Hydrolase</keyword>
<evidence type="ECO:0000256" key="8">
    <source>
        <dbReference type="ARBA" id="ARBA00022989"/>
    </source>
</evidence>
<keyword evidence="3" id="KW-0645">Protease</keyword>
<comment type="cofactor">
    <cofactor evidence="1">
        <name>Zn(2+)</name>
        <dbReference type="ChEBI" id="CHEBI:29105"/>
    </cofactor>
</comment>
<feature type="transmembrane region" description="Helical" evidence="12">
    <location>
        <begin position="25"/>
        <end position="48"/>
    </location>
</feature>
<evidence type="ECO:0000256" key="2">
    <source>
        <dbReference type="ARBA" id="ARBA00022475"/>
    </source>
</evidence>
<feature type="transmembrane region" description="Helical" evidence="12">
    <location>
        <begin position="250"/>
        <end position="272"/>
    </location>
</feature>
<feature type="transmembrane region" description="Helical" evidence="12">
    <location>
        <begin position="683"/>
        <end position="703"/>
    </location>
</feature>
<evidence type="ECO:0000256" key="4">
    <source>
        <dbReference type="ARBA" id="ARBA00022692"/>
    </source>
</evidence>
<proteinExistence type="predicted"/>
<keyword evidence="2" id="KW-1003">Cell membrane</keyword>
<dbReference type="Pfam" id="PF01435">
    <property type="entry name" value="Peptidase_M48"/>
    <property type="match status" value="1"/>
</dbReference>
<feature type="domain" description="Peptidase M48" evidence="13">
    <location>
        <begin position="138"/>
        <end position="335"/>
    </location>
</feature>